<protein>
    <submittedName>
        <fullName evidence="2">Serine/threonine-protein phosphatase</fullName>
    </submittedName>
</protein>
<dbReference type="SMART" id="SM00332">
    <property type="entry name" value="PP2Cc"/>
    <property type="match status" value="1"/>
</dbReference>
<sequence>MACVYDGISLTNGRAVNMDSLLLKSRTVAGTEVCLAAVCDGVGSLADGALSAQWAVQMLYNWLENLEDAEELGARLRDYVQTMNLAIRTKAQKQQAETACTLSCLLLWRQWYCLAHVGDSRIYLWEQGALRQLTQDQARRGRLTQAMGHREHVTVFFQQGEQRGEQRFLLCSDGLYKRMEPETLGACMARLNRRSLQKALRQLTEHVISQGERDNISAALLIKDER</sequence>
<comment type="caution">
    <text evidence="2">The sequence shown here is derived from an EMBL/GenBank/DDBJ whole genome shotgun (WGS) entry which is preliminary data.</text>
</comment>
<dbReference type="SMART" id="SM00331">
    <property type="entry name" value="PP2C_SIG"/>
    <property type="match status" value="1"/>
</dbReference>
<evidence type="ECO:0000313" key="2">
    <source>
        <dbReference type="EMBL" id="MBC5716764.1"/>
    </source>
</evidence>
<proteinExistence type="predicted"/>
<dbReference type="InterPro" id="IPR036457">
    <property type="entry name" value="PPM-type-like_dom_sf"/>
</dbReference>
<dbReference type="InterPro" id="IPR001932">
    <property type="entry name" value="PPM-type_phosphatase-like_dom"/>
</dbReference>
<name>A0A8J6IVY1_9FIRM</name>
<reference evidence="2" key="1">
    <citation type="submission" date="2020-08" db="EMBL/GenBank/DDBJ databases">
        <title>Genome public.</title>
        <authorList>
            <person name="Liu C."/>
            <person name="Sun Q."/>
        </authorList>
    </citation>
    <scope>NUCLEOTIDE SEQUENCE</scope>
    <source>
        <strain evidence="2">BX5</strain>
    </source>
</reference>
<dbReference type="CDD" id="cd00143">
    <property type="entry name" value="PP2Cc"/>
    <property type="match status" value="1"/>
</dbReference>
<feature type="domain" description="PPM-type phosphatase" evidence="1">
    <location>
        <begin position="15"/>
        <end position="223"/>
    </location>
</feature>
<gene>
    <name evidence="2" type="ORF">H8S55_05420</name>
</gene>
<dbReference type="AlphaFoldDB" id="A0A8J6IVY1"/>
<evidence type="ECO:0000259" key="1">
    <source>
        <dbReference type="PROSITE" id="PS51746"/>
    </source>
</evidence>
<dbReference type="PROSITE" id="PS51746">
    <property type="entry name" value="PPM_2"/>
    <property type="match status" value="1"/>
</dbReference>
<accession>A0A8J6IVY1</accession>
<dbReference type="Gene3D" id="3.60.40.10">
    <property type="entry name" value="PPM-type phosphatase domain"/>
    <property type="match status" value="1"/>
</dbReference>
<dbReference type="SUPFAM" id="SSF81606">
    <property type="entry name" value="PP2C-like"/>
    <property type="match status" value="1"/>
</dbReference>
<dbReference type="Pfam" id="PF13672">
    <property type="entry name" value="PP2C_2"/>
    <property type="match status" value="1"/>
</dbReference>
<organism evidence="2 3">
    <name type="scientific">Flintibacter faecis</name>
    <dbReference type="NCBI Taxonomy" id="2763047"/>
    <lineage>
        <taxon>Bacteria</taxon>
        <taxon>Bacillati</taxon>
        <taxon>Bacillota</taxon>
        <taxon>Clostridia</taxon>
        <taxon>Eubacteriales</taxon>
        <taxon>Flintibacter</taxon>
    </lineage>
</organism>
<dbReference type="RefSeq" id="WP_186878117.1">
    <property type="nucleotide sequence ID" value="NZ_JACOPN010000003.1"/>
</dbReference>
<evidence type="ECO:0000313" key="3">
    <source>
        <dbReference type="Proteomes" id="UP000602260"/>
    </source>
</evidence>
<dbReference type="Proteomes" id="UP000602260">
    <property type="component" value="Unassembled WGS sequence"/>
</dbReference>
<dbReference type="EMBL" id="JACOPN010000003">
    <property type="protein sequence ID" value="MBC5716764.1"/>
    <property type="molecule type" value="Genomic_DNA"/>
</dbReference>
<keyword evidence="3" id="KW-1185">Reference proteome</keyword>